<comment type="similarity">
    <text evidence="1">Belongs to the ABC transporter superfamily.</text>
</comment>
<comment type="caution">
    <text evidence="7">The sequence shown here is derived from an EMBL/GenBank/DDBJ whole genome shotgun (WGS) entry which is preliminary data.</text>
</comment>
<feature type="region of interest" description="Disordered" evidence="5">
    <location>
        <begin position="224"/>
        <end position="261"/>
    </location>
</feature>
<dbReference type="PROSITE" id="PS00211">
    <property type="entry name" value="ABC_TRANSPORTER_1"/>
    <property type="match status" value="1"/>
</dbReference>
<dbReference type="Proteomes" id="UP000293036">
    <property type="component" value="Unassembled WGS sequence"/>
</dbReference>
<dbReference type="InterPro" id="IPR003593">
    <property type="entry name" value="AAA+_ATPase"/>
</dbReference>
<dbReference type="GO" id="GO:0005524">
    <property type="term" value="F:ATP binding"/>
    <property type="evidence" value="ECO:0007669"/>
    <property type="project" value="UniProtKB-KW"/>
</dbReference>
<proteinExistence type="inferred from homology"/>
<dbReference type="GO" id="GO:0016887">
    <property type="term" value="F:ATP hydrolysis activity"/>
    <property type="evidence" value="ECO:0007669"/>
    <property type="project" value="InterPro"/>
</dbReference>
<dbReference type="Pfam" id="PF00005">
    <property type="entry name" value="ABC_tran"/>
    <property type="match status" value="1"/>
</dbReference>
<dbReference type="InterPro" id="IPR050153">
    <property type="entry name" value="Metal_Ion_Import_ABC"/>
</dbReference>
<dbReference type="PANTHER" id="PTHR42734">
    <property type="entry name" value="METAL TRANSPORT SYSTEM ATP-BINDING PROTEIN TM_0124-RELATED"/>
    <property type="match status" value="1"/>
</dbReference>
<evidence type="ECO:0000256" key="4">
    <source>
        <dbReference type="ARBA" id="ARBA00022840"/>
    </source>
</evidence>
<evidence type="ECO:0000256" key="5">
    <source>
        <dbReference type="SAM" id="MobiDB-lite"/>
    </source>
</evidence>
<dbReference type="SUPFAM" id="SSF52540">
    <property type="entry name" value="P-loop containing nucleoside triphosphate hydrolases"/>
    <property type="match status" value="1"/>
</dbReference>
<feature type="domain" description="ABC transporter" evidence="6">
    <location>
        <begin position="6"/>
        <end position="240"/>
    </location>
</feature>
<gene>
    <name evidence="7" type="ORF">EZJ44_02380</name>
</gene>
<dbReference type="PANTHER" id="PTHR42734:SF17">
    <property type="entry name" value="METAL TRANSPORT SYSTEM ATP-BINDING PROTEIN TM_0124-RELATED"/>
    <property type="match status" value="1"/>
</dbReference>
<keyword evidence="3" id="KW-0547">Nucleotide-binding</keyword>
<evidence type="ECO:0000256" key="3">
    <source>
        <dbReference type="ARBA" id="ARBA00022741"/>
    </source>
</evidence>
<dbReference type="AlphaFoldDB" id="A0A4Q9V108"/>
<accession>A0A4Q9V108</accession>
<organism evidence="7 8">
    <name type="scientific">Arcanobacterium bovis</name>
    <dbReference type="NCBI Taxonomy" id="2529275"/>
    <lineage>
        <taxon>Bacteria</taxon>
        <taxon>Bacillati</taxon>
        <taxon>Actinomycetota</taxon>
        <taxon>Actinomycetes</taxon>
        <taxon>Actinomycetales</taxon>
        <taxon>Actinomycetaceae</taxon>
        <taxon>Arcanobacterium</taxon>
    </lineage>
</organism>
<evidence type="ECO:0000259" key="6">
    <source>
        <dbReference type="PROSITE" id="PS50893"/>
    </source>
</evidence>
<dbReference type="PROSITE" id="PS50893">
    <property type="entry name" value="ABC_TRANSPORTER_2"/>
    <property type="match status" value="1"/>
</dbReference>
<keyword evidence="4 7" id="KW-0067">ATP-binding</keyword>
<dbReference type="InterPro" id="IPR003439">
    <property type="entry name" value="ABC_transporter-like_ATP-bd"/>
</dbReference>
<keyword evidence="2" id="KW-0813">Transport</keyword>
<dbReference type="RefSeq" id="WP_131279761.1">
    <property type="nucleotide sequence ID" value="NZ_JBHSLR010000009.1"/>
</dbReference>
<dbReference type="InterPro" id="IPR017871">
    <property type="entry name" value="ABC_transporter-like_CS"/>
</dbReference>
<dbReference type="OrthoDB" id="5296765at2"/>
<dbReference type="EMBL" id="SJDT01000002">
    <property type="protein sequence ID" value="TBW22774.1"/>
    <property type="molecule type" value="Genomic_DNA"/>
</dbReference>
<dbReference type="InterPro" id="IPR027417">
    <property type="entry name" value="P-loop_NTPase"/>
</dbReference>
<evidence type="ECO:0000256" key="1">
    <source>
        <dbReference type="ARBA" id="ARBA00005417"/>
    </source>
</evidence>
<evidence type="ECO:0000313" key="7">
    <source>
        <dbReference type="EMBL" id="TBW22774.1"/>
    </source>
</evidence>
<protein>
    <submittedName>
        <fullName evidence="7">ATP-binding cassette domain-containing protein</fullName>
    </submittedName>
</protein>
<evidence type="ECO:0000313" key="8">
    <source>
        <dbReference type="Proteomes" id="UP000293036"/>
    </source>
</evidence>
<sequence>MTNSIIEVQGLHVTLGAAHILRGIDLDICAGTTLAILGPNGSGKSTLVRALVNAIPHSDGYIKLLGEDLNHTHKVAWKDIGYAPQRITASAGVPATALETVESGLVYGGSLRLPKDSKARAIAALELVGLAERAKESVQTFSGGQQQRVLIARALVKKPKILFLDEPFAGIDKESRNSIISTLHQLKADGVTLVLVLHELYGLEELIDESIMLEHGRIVATGSPSSFVGRAEHAHPHHDHQHPHQSTTPSFRAPELGGQLP</sequence>
<dbReference type="SMART" id="SM00382">
    <property type="entry name" value="AAA"/>
    <property type="match status" value="1"/>
</dbReference>
<keyword evidence="8" id="KW-1185">Reference proteome</keyword>
<evidence type="ECO:0000256" key="2">
    <source>
        <dbReference type="ARBA" id="ARBA00022448"/>
    </source>
</evidence>
<dbReference type="Gene3D" id="3.40.50.300">
    <property type="entry name" value="P-loop containing nucleotide triphosphate hydrolases"/>
    <property type="match status" value="1"/>
</dbReference>
<reference evidence="7 8" key="1">
    <citation type="submission" date="2019-02" db="EMBL/GenBank/DDBJ databases">
        <title>Arcanobacterium bovis sp. nov., isolated from the milk of a cow with mastitis.</title>
        <authorList>
            <person name="Sammra O."/>
            <person name="Foster G."/>
            <person name="Hassan A."/>
            <person name="Alssahen M."/>
            <person name="Laemmler C."/>
            <person name="Borowiak M."/>
            <person name="Malorny B."/>
            <person name="Abdulmawjood A."/>
        </authorList>
    </citation>
    <scope>NUCLEOTIDE SEQUENCE [LARGE SCALE GENOMIC DNA]</scope>
    <source>
        <strain evidence="7 8">C605018/01/1</strain>
    </source>
</reference>
<name>A0A4Q9V108_9ACTO</name>